<dbReference type="InterPro" id="IPR042099">
    <property type="entry name" value="ANL_N_sf"/>
</dbReference>
<dbReference type="PANTHER" id="PTHR43201">
    <property type="entry name" value="ACYL-COA SYNTHETASE"/>
    <property type="match status" value="1"/>
</dbReference>
<sequence>MLQLICKNRYIISRFSSTTSFLNSEVANVADQRLQATKDIPAFKRPLLIPNSQNVTAFKDRNGDFSYYDLMAGSNTLSSQILHYCGKGSNSRITYLCPNDITNPMALLAAWMSGNVAVPLSAAHPAEVLEYYINDSQSNLIITTPEYEAKLKPIAEKLKKPLLAFEHQNFINEETKNVDENSLVLNSLDKKFYENSPAFIVYTSGTTSKPKGVVISHSILEAQIESLQNAWRFGSHDTFLHSLPLHHVHGLVNAMLLPLFSGGKIVMLHKFETERVWKYLLNINKLAKDKITVFMGVPTIYSYLIDEYEKLFSKDENMKEFIKKHCQNKVRTFISGSAPLPTTVFQKWKEITGHNLLERYGMTEVGMALSNPLQQDDVRKRIPGFVGQPLPHVQVRLTNPDNNKEVLVEAHGLLDEGLWSPEENSGTSNRSIVKIKPEASNDLEIVGGLQIKGKTVFKEYWNKPEETKKEFTQDGWFVTGDMACYDQTLNSFKILGRDSCDIIKSKGYRISALEMETKLLEHKNIEDCAVIGIPDKVYGQSLVALIKCRNPEIPNAAQELEKWCVDKFATYSIPTIKILENIPRNQMGKVNKADLVKNYSTTTSSQ</sequence>
<dbReference type="Proteomes" id="UP000183832">
    <property type="component" value="Unassembled WGS sequence"/>
</dbReference>
<dbReference type="GO" id="GO:0031956">
    <property type="term" value="F:medium-chain fatty acid-CoA ligase activity"/>
    <property type="evidence" value="ECO:0007669"/>
    <property type="project" value="TreeGrafter"/>
</dbReference>
<name>A0A1J1HL77_9DIPT</name>
<dbReference type="OrthoDB" id="2962993at2759"/>
<evidence type="ECO:0000259" key="3">
    <source>
        <dbReference type="Pfam" id="PF13193"/>
    </source>
</evidence>
<feature type="domain" description="AMP-dependent synthetase/ligase" evidence="2">
    <location>
        <begin position="54"/>
        <end position="412"/>
    </location>
</feature>
<keyword evidence="5" id="KW-1185">Reference proteome</keyword>
<evidence type="ECO:0000259" key="2">
    <source>
        <dbReference type="Pfam" id="PF00501"/>
    </source>
</evidence>
<dbReference type="InterPro" id="IPR045851">
    <property type="entry name" value="AMP-bd_C_sf"/>
</dbReference>
<accession>A0A1J1HL77</accession>
<reference evidence="4 5" key="1">
    <citation type="submission" date="2015-04" db="EMBL/GenBank/DDBJ databases">
        <authorList>
            <person name="Syromyatnikov M.Y."/>
            <person name="Popov V.N."/>
        </authorList>
    </citation>
    <scope>NUCLEOTIDE SEQUENCE [LARGE SCALE GENOMIC DNA]</scope>
</reference>
<dbReference type="STRING" id="568069.A0A1J1HL77"/>
<comment type="similarity">
    <text evidence="1">Belongs to the ATP-dependent AMP-binding enzyme family.</text>
</comment>
<dbReference type="Gene3D" id="3.30.300.30">
    <property type="match status" value="1"/>
</dbReference>
<dbReference type="InterPro" id="IPR020845">
    <property type="entry name" value="AMP-binding_CS"/>
</dbReference>
<gene>
    <name evidence="4" type="ORF">CLUMA_CG002069</name>
</gene>
<dbReference type="GO" id="GO:0006631">
    <property type="term" value="P:fatty acid metabolic process"/>
    <property type="evidence" value="ECO:0007669"/>
    <property type="project" value="TreeGrafter"/>
</dbReference>
<dbReference type="InterPro" id="IPR000873">
    <property type="entry name" value="AMP-dep_synth/lig_dom"/>
</dbReference>
<dbReference type="SUPFAM" id="SSF56801">
    <property type="entry name" value="Acetyl-CoA synthetase-like"/>
    <property type="match status" value="1"/>
</dbReference>
<dbReference type="PROSITE" id="PS00455">
    <property type="entry name" value="AMP_BINDING"/>
    <property type="match status" value="1"/>
</dbReference>
<protein>
    <submittedName>
        <fullName evidence="4">CLUMA_CG002069, isoform A</fullName>
    </submittedName>
</protein>
<organism evidence="4 5">
    <name type="scientific">Clunio marinus</name>
    <dbReference type="NCBI Taxonomy" id="568069"/>
    <lineage>
        <taxon>Eukaryota</taxon>
        <taxon>Metazoa</taxon>
        <taxon>Ecdysozoa</taxon>
        <taxon>Arthropoda</taxon>
        <taxon>Hexapoda</taxon>
        <taxon>Insecta</taxon>
        <taxon>Pterygota</taxon>
        <taxon>Neoptera</taxon>
        <taxon>Endopterygota</taxon>
        <taxon>Diptera</taxon>
        <taxon>Nematocera</taxon>
        <taxon>Chironomoidea</taxon>
        <taxon>Chironomidae</taxon>
        <taxon>Clunio</taxon>
    </lineage>
</organism>
<feature type="domain" description="AMP-binding enzyme C-terminal" evidence="3">
    <location>
        <begin position="514"/>
        <end position="589"/>
    </location>
</feature>
<evidence type="ECO:0000313" key="4">
    <source>
        <dbReference type="EMBL" id="CRK88290.1"/>
    </source>
</evidence>
<dbReference type="PANTHER" id="PTHR43201:SF8">
    <property type="entry name" value="ACYL-COA SYNTHETASE FAMILY MEMBER 3"/>
    <property type="match status" value="1"/>
</dbReference>
<dbReference type="InterPro" id="IPR025110">
    <property type="entry name" value="AMP-bd_C"/>
</dbReference>
<evidence type="ECO:0000256" key="1">
    <source>
        <dbReference type="ARBA" id="ARBA00006432"/>
    </source>
</evidence>
<dbReference type="Pfam" id="PF00501">
    <property type="entry name" value="AMP-binding"/>
    <property type="match status" value="1"/>
</dbReference>
<proteinExistence type="inferred from homology"/>
<dbReference type="Pfam" id="PF13193">
    <property type="entry name" value="AMP-binding_C"/>
    <property type="match status" value="1"/>
</dbReference>
<dbReference type="AlphaFoldDB" id="A0A1J1HL77"/>
<dbReference type="Gene3D" id="3.40.50.12780">
    <property type="entry name" value="N-terminal domain of ligase-like"/>
    <property type="match status" value="1"/>
</dbReference>
<evidence type="ECO:0000313" key="5">
    <source>
        <dbReference type="Proteomes" id="UP000183832"/>
    </source>
</evidence>
<dbReference type="EMBL" id="CVRI01000006">
    <property type="protein sequence ID" value="CRK88290.1"/>
    <property type="molecule type" value="Genomic_DNA"/>
</dbReference>
<dbReference type="CDD" id="cd05941">
    <property type="entry name" value="MCS"/>
    <property type="match status" value="1"/>
</dbReference>